<feature type="region of interest" description="Disordered" evidence="1">
    <location>
        <begin position="1"/>
        <end position="70"/>
    </location>
</feature>
<gene>
    <name evidence="2" type="ORF">LIPSTDRAFT_112548</name>
</gene>
<feature type="region of interest" description="Disordered" evidence="1">
    <location>
        <begin position="99"/>
        <end position="119"/>
    </location>
</feature>
<feature type="compositionally biased region" description="Basic and acidic residues" evidence="1">
    <location>
        <begin position="156"/>
        <end position="175"/>
    </location>
</feature>
<keyword evidence="3" id="KW-1185">Reference proteome</keyword>
<evidence type="ECO:0000313" key="2">
    <source>
        <dbReference type="EMBL" id="ODQ71754.1"/>
    </source>
</evidence>
<dbReference type="AlphaFoldDB" id="A0A1E3Q2N0"/>
<evidence type="ECO:0000256" key="1">
    <source>
        <dbReference type="SAM" id="MobiDB-lite"/>
    </source>
</evidence>
<dbReference type="Proteomes" id="UP000094385">
    <property type="component" value="Unassembled WGS sequence"/>
</dbReference>
<dbReference type="EMBL" id="KV454297">
    <property type="protein sequence ID" value="ODQ71754.1"/>
    <property type="molecule type" value="Genomic_DNA"/>
</dbReference>
<evidence type="ECO:0000313" key="3">
    <source>
        <dbReference type="Proteomes" id="UP000094385"/>
    </source>
</evidence>
<accession>A0A1E3Q2N0</accession>
<feature type="compositionally biased region" description="Basic residues" evidence="1">
    <location>
        <begin position="1"/>
        <end position="14"/>
    </location>
</feature>
<feature type="region of interest" description="Disordered" evidence="1">
    <location>
        <begin position="139"/>
        <end position="175"/>
    </location>
</feature>
<dbReference type="OrthoDB" id="10496008at2759"/>
<proteinExistence type="predicted"/>
<protein>
    <submittedName>
        <fullName evidence="2">Uncharacterized protein</fullName>
    </submittedName>
</protein>
<organism evidence="2 3">
    <name type="scientific">Lipomyces starkeyi NRRL Y-11557</name>
    <dbReference type="NCBI Taxonomy" id="675824"/>
    <lineage>
        <taxon>Eukaryota</taxon>
        <taxon>Fungi</taxon>
        <taxon>Dikarya</taxon>
        <taxon>Ascomycota</taxon>
        <taxon>Saccharomycotina</taxon>
        <taxon>Lipomycetes</taxon>
        <taxon>Lipomycetales</taxon>
        <taxon>Lipomycetaceae</taxon>
        <taxon>Lipomyces</taxon>
    </lineage>
</organism>
<feature type="compositionally biased region" description="Acidic residues" evidence="1">
    <location>
        <begin position="144"/>
        <end position="155"/>
    </location>
</feature>
<reference evidence="2 3" key="1">
    <citation type="journal article" date="2016" name="Proc. Natl. Acad. Sci. U.S.A.">
        <title>Comparative genomics of biotechnologically important yeasts.</title>
        <authorList>
            <person name="Riley R."/>
            <person name="Haridas S."/>
            <person name="Wolfe K.H."/>
            <person name="Lopes M.R."/>
            <person name="Hittinger C.T."/>
            <person name="Goeker M."/>
            <person name="Salamov A.A."/>
            <person name="Wisecaver J.H."/>
            <person name="Long T.M."/>
            <person name="Calvey C.H."/>
            <person name="Aerts A.L."/>
            <person name="Barry K.W."/>
            <person name="Choi C."/>
            <person name="Clum A."/>
            <person name="Coughlan A.Y."/>
            <person name="Deshpande S."/>
            <person name="Douglass A.P."/>
            <person name="Hanson S.J."/>
            <person name="Klenk H.-P."/>
            <person name="LaButti K.M."/>
            <person name="Lapidus A."/>
            <person name="Lindquist E.A."/>
            <person name="Lipzen A.M."/>
            <person name="Meier-Kolthoff J.P."/>
            <person name="Ohm R.A."/>
            <person name="Otillar R.P."/>
            <person name="Pangilinan J.L."/>
            <person name="Peng Y."/>
            <person name="Rokas A."/>
            <person name="Rosa C.A."/>
            <person name="Scheuner C."/>
            <person name="Sibirny A.A."/>
            <person name="Slot J.C."/>
            <person name="Stielow J.B."/>
            <person name="Sun H."/>
            <person name="Kurtzman C.P."/>
            <person name="Blackwell M."/>
            <person name="Grigoriev I.V."/>
            <person name="Jeffries T.W."/>
        </authorList>
    </citation>
    <scope>NUCLEOTIDE SEQUENCE [LARGE SCALE GENOMIC DNA]</scope>
    <source>
        <strain evidence="2 3">NRRL Y-11557</strain>
    </source>
</reference>
<name>A0A1E3Q2N0_LIPST</name>
<sequence length="190" mass="21327">MAKKKANRSNKRAARREMPSPPPEPAIHDGAENSSTHSKFKQDPSGHKKRKSKLPSALDISKKQKNKIFKAESRHEALMHKISLKTVKQSVRAQRRVATETETDLASLSKQRAVVDQKEKDKLKGADLLKLVRKVKVGGMDVDSGSDSDNNEWEDEPRGVDEEMKDTDDSADRNRAIQAHVPVQDIEVPF</sequence>